<dbReference type="eggNOG" id="ENOG502ZWMJ">
    <property type="taxonomic scope" value="Bacteria"/>
</dbReference>
<dbReference type="EMBL" id="CP002417">
    <property type="protein sequence ID" value="ADU39101.1"/>
    <property type="molecule type" value="Genomic_DNA"/>
</dbReference>
<reference evidence="2 3" key="2">
    <citation type="journal article" date="2013" name="Genome Announc.">
        <title>Genome of the Root-Associated Plant Growth-Promoting Bacterium Variovorax paradoxus Strain EPS.</title>
        <authorList>
            <person name="Han J.I."/>
            <person name="Spain J.C."/>
            <person name="Leadbetter J.R."/>
            <person name="Ovchinnikova G."/>
            <person name="Goodwin L.A."/>
            <person name="Han C.S."/>
            <person name="Woyke T."/>
            <person name="Davenport K.W."/>
            <person name="Orwin P.M."/>
        </authorList>
    </citation>
    <scope>NUCLEOTIDE SEQUENCE [LARGE SCALE GENOMIC DNA]</scope>
    <source>
        <strain evidence="2 3">EPS</strain>
    </source>
</reference>
<gene>
    <name evidence="2" type="ordered locus">Varpa_4941</name>
</gene>
<dbReference type="STRING" id="595537.Varpa_4941"/>
<proteinExistence type="predicted"/>
<sequence length="229" mass="25299">MPRLRLGLFRLPAVEIVVVQTIVRLSAQNGSFPWKLVDEPPFDALLVDGTLIEDHLAEVEQMAPAVLTVTRLHSEGMANTLERPIRAEKLQQWLSNTGRELVEARRWAGAVKLESALSQELLDSARFMLRRWPPVALMGRNEDNDRMANLLWQRQMSVSEMAERSGQSVSRCVGFLQVLRNAGVLDVQMGDTPPDAPKLPAAPQPQTESPNPGPGLIGGLVRRFGLGSP</sequence>
<dbReference type="AlphaFoldDB" id="E6V222"/>
<protein>
    <submittedName>
        <fullName evidence="2">Uncharacterized protein</fullName>
    </submittedName>
</protein>
<evidence type="ECO:0000313" key="3">
    <source>
        <dbReference type="Proteomes" id="UP000008917"/>
    </source>
</evidence>
<accession>E6V222</accession>
<feature type="region of interest" description="Disordered" evidence="1">
    <location>
        <begin position="187"/>
        <end position="219"/>
    </location>
</feature>
<dbReference type="HOGENOM" id="CLU_1209378_0_0_4"/>
<evidence type="ECO:0000313" key="2">
    <source>
        <dbReference type="EMBL" id="ADU39101.1"/>
    </source>
</evidence>
<feature type="compositionally biased region" description="Pro residues" evidence="1">
    <location>
        <begin position="194"/>
        <end position="203"/>
    </location>
</feature>
<dbReference type="Proteomes" id="UP000008917">
    <property type="component" value="Chromosome"/>
</dbReference>
<reference evidence="3" key="1">
    <citation type="submission" date="2010-12" db="EMBL/GenBank/DDBJ databases">
        <title>Complete sequence of Variovorax paradoxus EPS.</title>
        <authorList>
            <consortium name="US DOE Joint Genome Institute"/>
            <person name="Lucas S."/>
            <person name="Copeland A."/>
            <person name="Lapidus A."/>
            <person name="Cheng J.-F."/>
            <person name="Goodwin L."/>
            <person name="Pitluck S."/>
            <person name="Teshima H."/>
            <person name="Detter J.C."/>
            <person name="Han C."/>
            <person name="Tapia R."/>
            <person name="Land M."/>
            <person name="Hauser L."/>
            <person name="Kyrpides N."/>
            <person name="Ivanova N."/>
            <person name="Ovchinnikova G."/>
            <person name="Orwin P."/>
            <person name="Han J.-I.G."/>
            <person name="Woyke T."/>
        </authorList>
    </citation>
    <scope>NUCLEOTIDE SEQUENCE [LARGE SCALE GENOMIC DNA]</scope>
    <source>
        <strain evidence="3">EPS</strain>
    </source>
</reference>
<organism evidence="2 3">
    <name type="scientific">Variovorax paradoxus (strain EPS)</name>
    <dbReference type="NCBI Taxonomy" id="595537"/>
    <lineage>
        <taxon>Bacteria</taxon>
        <taxon>Pseudomonadati</taxon>
        <taxon>Pseudomonadota</taxon>
        <taxon>Betaproteobacteria</taxon>
        <taxon>Burkholderiales</taxon>
        <taxon>Comamonadaceae</taxon>
        <taxon>Variovorax</taxon>
    </lineage>
</organism>
<name>E6V222_VARPE</name>
<dbReference type="KEGG" id="vpe:Varpa_4941"/>
<evidence type="ECO:0000256" key="1">
    <source>
        <dbReference type="SAM" id="MobiDB-lite"/>
    </source>
</evidence>